<dbReference type="SUPFAM" id="SSF55486">
    <property type="entry name" value="Metalloproteases ('zincins'), catalytic domain"/>
    <property type="match status" value="1"/>
</dbReference>
<keyword evidence="1" id="KW-0645">Protease</keyword>
<dbReference type="PROSITE" id="PS52034">
    <property type="entry name" value="PEPTIDASE_M32"/>
    <property type="match status" value="1"/>
</dbReference>
<keyword evidence="1 2" id="KW-0378">Hydrolase</keyword>
<comment type="similarity">
    <text evidence="1">Belongs to the peptidase M32 family.</text>
</comment>
<keyword evidence="1" id="KW-0479">Metal-binding</keyword>
<dbReference type="EC" id="3.4.17.19" evidence="1"/>
<evidence type="ECO:0000313" key="3">
    <source>
        <dbReference type="Proteomes" id="UP001596258"/>
    </source>
</evidence>
<keyword evidence="1 2" id="KW-0121">Carboxypeptidase</keyword>
<dbReference type="Proteomes" id="UP001596258">
    <property type="component" value="Unassembled WGS sequence"/>
</dbReference>
<organism evidence="2 3">
    <name type="scientific">Levilactobacillus angrenensis</name>
    <dbReference type="NCBI Taxonomy" id="2486020"/>
    <lineage>
        <taxon>Bacteria</taxon>
        <taxon>Bacillati</taxon>
        <taxon>Bacillota</taxon>
        <taxon>Bacilli</taxon>
        <taxon>Lactobacillales</taxon>
        <taxon>Lactobacillaceae</taxon>
        <taxon>Levilactobacillus</taxon>
    </lineage>
</organism>
<dbReference type="PANTHER" id="PTHR34217">
    <property type="entry name" value="METAL-DEPENDENT CARBOXYPEPTIDASE"/>
    <property type="match status" value="1"/>
</dbReference>
<dbReference type="CDD" id="cd06460">
    <property type="entry name" value="M32_Taq"/>
    <property type="match status" value="1"/>
</dbReference>
<dbReference type="Pfam" id="PF02074">
    <property type="entry name" value="Peptidase_M32"/>
    <property type="match status" value="1"/>
</dbReference>
<sequence length="502" mass="57173">MDNTQSAFLALVKQVSLVRMNLTLLGWDTRTYLPPAGTDFRGELTASLSAQELALSAGPQMGEMVAYFTAHPDELDTQAQQVLRLVKRDYELNHEIDAADYADYQRTLTHAQGVWETARDAQDFSLLQPDLEKIVAMQKAFIPKWRHGQATAYDVLLDQYEPGMTVAQLDSIMATLKAGIKRIQDCLQTQGVVPRADFMSRAVPEDLQEQLVRTVVQRLGYDFSKGNLSRSTHPFTVPLDRNDVRITNRYDVHAFQMSLLGGIHEAGHGLYMQNFNPAYDYTPLADAPSMGLHESQSLFNEIFIARNPAFWQGEYARFQQATGTIFADIDEPTFYRGFMTTQPTLIRTEADPLTYPLHIIVRYELEKGLFNGETTVAELPALWRQKYQDYLGITPPNDTVGVLQDIHWAGGDFGYFPTYLLGQLYAAQFMHTMSQELPVADILRSGDYQQITQWRRERIHWLGASVTPQQLIQKVTGEPLNPQYWLDWMTQTFKTAYQVTDK</sequence>
<dbReference type="PIRSF" id="PIRSF006615">
    <property type="entry name" value="Zn_crbxpep_Taq"/>
    <property type="match status" value="1"/>
</dbReference>
<gene>
    <name evidence="2" type="ORF">ACFP1M_03805</name>
</gene>
<protein>
    <recommendedName>
        <fullName evidence="1">Metal-dependent carboxypeptidase</fullName>
        <ecNumber evidence="1">3.4.17.19</ecNumber>
    </recommendedName>
</protein>
<comment type="function">
    <text evidence="1">Broad specificity carboxypetidase that releases amino acids sequentially from the C-terminus, including neutral, aromatic, polar and basic residues.</text>
</comment>
<dbReference type="EMBL" id="JBHSSO010000011">
    <property type="protein sequence ID" value="MFC6289325.1"/>
    <property type="molecule type" value="Genomic_DNA"/>
</dbReference>
<dbReference type="Gene3D" id="1.10.1370.30">
    <property type="match status" value="1"/>
</dbReference>
<dbReference type="InterPro" id="IPR001333">
    <property type="entry name" value="Peptidase_M32_Taq"/>
</dbReference>
<evidence type="ECO:0000256" key="1">
    <source>
        <dbReference type="PIRNR" id="PIRNR006615"/>
    </source>
</evidence>
<dbReference type="PANTHER" id="PTHR34217:SF1">
    <property type="entry name" value="CARBOXYPEPTIDASE 1"/>
    <property type="match status" value="1"/>
</dbReference>
<comment type="catalytic activity">
    <reaction evidence="1">
        <text>Release of a C-terminal amino acid with broad specificity, except for -Pro.</text>
        <dbReference type="EC" id="3.4.17.19"/>
    </reaction>
</comment>
<keyword evidence="3" id="KW-1185">Reference proteome</keyword>
<name>A0ABW1U9V6_9LACO</name>
<keyword evidence="1" id="KW-0482">Metalloprotease</keyword>
<evidence type="ECO:0000313" key="2">
    <source>
        <dbReference type="EMBL" id="MFC6289325.1"/>
    </source>
</evidence>
<dbReference type="PRINTS" id="PR00998">
    <property type="entry name" value="CRBOXYPTASET"/>
</dbReference>
<reference evidence="3" key="1">
    <citation type="journal article" date="2019" name="Int. J. Syst. Evol. Microbiol.">
        <title>The Global Catalogue of Microorganisms (GCM) 10K type strain sequencing project: providing services to taxonomists for standard genome sequencing and annotation.</title>
        <authorList>
            <consortium name="The Broad Institute Genomics Platform"/>
            <consortium name="The Broad Institute Genome Sequencing Center for Infectious Disease"/>
            <person name="Wu L."/>
            <person name="Ma J."/>
        </authorList>
    </citation>
    <scope>NUCLEOTIDE SEQUENCE [LARGE SCALE GENOMIC DNA]</scope>
    <source>
        <strain evidence="3">CCM 8893</strain>
    </source>
</reference>
<proteinExistence type="inferred from homology"/>
<dbReference type="GO" id="GO:0004180">
    <property type="term" value="F:carboxypeptidase activity"/>
    <property type="evidence" value="ECO:0007669"/>
    <property type="project" value="UniProtKB-KW"/>
</dbReference>
<comment type="caution">
    <text evidence="2">The sequence shown here is derived from an EMBL/GenBank/DDBJ whole genome shotgun (WGS) entry which is preliminary data.</text>
</comment>
<accession>A0ABW1U9V6</accession>
<dbReference type="RefSeq" id="WP_125576926.1">
    <property type="nucleotide sequence ID" value="NZ_JBHSSO010000011.1"/>
</dbReference>